<keyword evidence="12" id="KW-0119">Carbohydrate metabolism</keyword>
<gene>
    <name evidence="14" type="ORF">ILEXP_LOCUS43343</name>
</gene>
<feature type="non-terminal residue" evidence="14">
    <location>
        <position position="190"/>
    </location>
</feature>
<comment type="subcellular location">
    <subcellularLocation>
        <location evidence="1">Membrane</location>
        <topology evidence="1">Single-pass type II membrane protein</topology>
    </subcellularLocation>
</comment>
<sequence length="190" mass="21927">ATYYGEQMLSLLKRQKVIDFTHTDSRLANNGVPNSIQRLRCRAMYEALRFAPEIEELAKKLADRLRSNGEPYIALHLRCLLPTACIFLVPSYLLTRQTVSFRVVLSWNVVLIKATYYGEQMLSLLKRQKVIDFTHTDSRLANNGVPNSIQRLRCRAMYEALRFAPEIEELAKKLADRLRSNGEPYIALHL</sequence>
<evidence type="ECO:0000256" key="11">
    <source>
        <dbReference type="ARBA" id="ARBA00023253"/>
    </source>
</evidence>
<keyword evidence="8" id="KW-1133">Transmembrane helix</keyword>
<accession>A0ABC8U3J7</accession>
<dbReference type="EMBL" id="CAUOFW020006169">
    <property type="protein sequence ID" value="CAK9173610.1"/>
    <property type="molecule type" value="Genomic_DNA"/>
</dbReference>
<reference evidence="14 15" key="1">
    <citation type="submission" date="2024-02" db="EMBL/GenBank/DDBJ databases">
        <authorList>
            <person name="Vignale AGUSTIN F."/>
            <person name="Sosa J E."/>
            <person name="Modenutti C."/>
        </authorList>
    </citation>
    <scope>NUCLEOTIDE SEQUENCE [LARGE SCALE GENOMIC DNA]</scope>
</reference>
<evidence type="ECO:0000313" key="14">
    <source>
        <dbReference type="EMBL" id="CAK9173610.1"/>
    </source>
</evidence>
<proteinExistence type="inferred from homology"/>
<feature type="non-terminal residue" evidence="14">
    <location>
        <position position="1"/>
    </location>
</feature>
<keyword evidence="9" id="KW-0472">Membrane</keyword>
<comment type="pathway">
    <text evidence="2">Glycan metabolism.</text>
</comment>
<comment type="caution">
    <text evidence="14">The sequence shown here is derived from an EMBL/GenBank/DDBJ whole genome shotgun (WGS) entry which is preliminary data.</text>
</comment>
<evidence type="ECO:0000256" key="2">
    <source>
        <dbReference type="ARBA" id="ARBA00004881"/>
    </source>
</evidence>
<keyword evidence="7" id="KW-0735">Signal-anchor</keyword>
<dbReference type="GO" id="GO:0016757">
    <property type="term" value="F:glycosyltransferase activity"/>
    <property type="evidence" value="ECO:0007669"/>
    <property type="project" value="UniProtKB-KW"/>
</dbReference>
<evidence type="ECO:0000256" key="9">
    <source>
        <dbReference type="ARBA" id="ARBA00023136"/>
    </source>
</evidence>
<evidence type="ECO:0000256" key="8">
    <source>
        <dbReference type="ARBA" id="ARBA00022989"/>
    </source>
</evidence>
<dbReference type="PANTHER" id="PTHR31741:SF4">
    <property type="entry name" value="O-FUCOSYLTRANSFERASE 28"/>
    <property type="match status" value="1"/>
</dbReference>
<dbReference type="Proteomes" id="UP001642360">
    <property type="component" value="Unassembled WGS sequence"/>
</dbReference>
<evidence type="ECO:0000256" key="6">
    <source>
        <dbReference type="ARBA" id="ARBA00022692"/>
    </source>
</evidence>
<evidence type="ECO:0000256" key="7">
    <source>
        <dbReference type="ARBA" id="ARBA00022968"/>
    </source>
</evidence>
<keyword evidence="4" id="KW-0328">Glycosyltransferase</keyword>
<organism evidence="14 15">
    <name type="scientific">Ilex paraguariensis</name>
    <name type="common">yerba mate</name>
    <dbReference type="NCBI Taxonomy" id="185542"/>
    <lineage>
        <taxon>Eukaryota</taxon>
        <taxon>Viridiplantae</taxon>
        <taxon>Streptophyta</taxon>
        <taxon>Embryophyta</taxon>
        <taxon>Tracheophyta</taxon>
        <taxon>Spermatophyta</taxon>
        <taxon>Magnoliopsida</taxon>
        <taxon>eudicotyledons</taxon>
        <taxon>Gunneridae</taxon>
        <taxon>Pentapetalae</taxon>
        <taxon>asterids</taxon>
        <taxon>campanulids</taxon>
        <taxon>Aquifoliales</taxon>
        <taxon>Aquifoliaceae</taxon>
        <taxon>Ilex</taxon>
    </lineage>
</organism>
<keyword evidence="6" id="KW-0812">Transmembrane</keyword>
<evidence type="ECO:0000256" key="10">
    <source>
        <dbReference type="ARBA" id="ARBA00023180"/>
    </source>
</evidence>
<keyword evidence="10" id="KW-0325">Glycoprotein</keyword>
<evidence type="ECO:0000256" key="1">
    <source>
        <dbReference type="ARBA" id="ARBA00004606"/>
    </source>
</evidence>
<comment type="similarity">
    <text evidence="3">Belongs to the glycosyltransferase GT106 family.</text>
</comment>
<keyword evidence="5" id="KW-0808">Transferase</keyword>
<dbReference type="PANTHER" id="PTHR31741">
    <property type="entry name" value="OS02G0726500 PROTEIN-RELATED"/>
    <property type="match status" value="1"/>
</dbReference>
<evidence type="ECO:0000313" key="15">
    <source>
        <dbReference type="Proteomes" id="UP001642360"/>
    </source>
</evidence>
<evidence type="ECO:0000256" key="12">
    <source>
        <dbReference type="ARBA" id="ARBA00023277"/>
    </source>
</evidence>
<evidence type="ECO:0000256" key="13">
    <source>
        <dbReference type="ARBA" id="ARBA00030350"/>
    </source>
</evidence>
<dbReference type="GO" id="GO:0006004">
    <property type="term" value="P:fucose metabolic process"/>
    <property type="evidence" value="ECO:0007669"/>
    <property type="project" value="UniProtKB-KW"/>
</dbReference>
<evidence type="ECO:0000256" key="3">
    <source>
        <dbReference type="ARBA" id="ARBA00007737"/>
    </source>
</evidence>
<dbReference type="Pfam" id="PF10250">
    <property type="entry name" value="O-FucT"/>
    <property type="match status" value="2"/>
</dbReference>
<keyword evidence="15" id="KW-1185">Reference proteome</keyword>
<dbReference type="GO" id="GO:0016020">
    <property type="term" value="C:membrane"/>
    <property type="evidence" value="ECO:0007669"/>
    <property type="project" value="UniProtKB-SubCell"/>
</dbReference>
<evidence type="ECO:0000256" key="4">
    <source>
        <dbReference type="ARBA" id="ARBA00022676"/>
    </source>
</evidence>
<name>A0ABC8U3J7_9AQUA</name>
<protein>
    <recommendedName>
        <fullName evidence="13">O-fucosyltransferase family protein</fullName>
    </recommendedName>
</protein>
<dbReference type="InterPro" id="IPR019378">
    <property type="entry name" value="GDP-Fuc_O-FucTrfase"/>
</dbReference>
<evidence type="ECO:0000256" key="5">
    <source>
        <dbReference type="ARBA" id="ARBA00022679"/>
    </source>
</evidence>
<dbReference type="AlphaFoldDB" id="A0ABC8U3J7"/>
<keyword evidence="11" id="KW-0294">Fucose metabolism</keyword>